<feature type="transmembrane region" description="Helical" evidence="6">
    <location>
        <begin position="161"/>
        <end position="180"/>
    </location>
</feature>
<feature type="transmembrane region" description="Helical" evidence="6">
    <location>
        <begin position="130"/>
        <end position="149"/>
    </location>
</feature>
<evidence type="ECO:0000256" key="4">
    <source>
        <dbReference type="ARBA" id="ARBA00022989"/>
    </source>
</evidence>
<organism evidence="8">
    <name type="scientific">Edaphobacter paludis</name>
    <dbReference type="NCBI Taxonomy" id="3035702"/>
    <lineage>
        <taxon>Bacteria</taxon>
        <taxon>Pseudomonadati</taxon>
        <taxon>Acidobacteriota</taxon>
        <taxon>Terriglobia</taxon>
        <taxon>Terriglobales</taxon>
        <taxon>Acidobacteriaceae</taxon>
        <taxon>Edaphobacter</taxon>
    </lineage>
</organism>
<feature type="transmembrane region" description="Helical" evidence="6">
    <location>
        <begin position="192"/>
        <end position="213"/>
    </location>
</feature>
<feature type="transmembrane region" description="Helical" evidence="6">
    <location>
        <begin position="225"/>
        <end position="247"/>
    </location>
</feature>
<keyword evidence="5 6" id="KW-0472">Membrane</keyword>
<evidence type="ECO:0000259" key="7">
    <source>
        <dbReference type="Pfam" id="PF00892"/>
    </source>
</evidence>
<proteinExistence type="inferred from homology"/>
<evidence type="ECO:0000256" key="5">
    <source>
        <dbReference type="ARBA" id="ARBA00023136"/>
    </source>
</evidence>
<dbReference type="InterPro" id="IPR037185">
    <property type="entry name" value="EmrE-like"/>
</dbReference>
<comment type="subcellular location">
    <subcellularLocation>
        <location evidence="1">Membrane</location>
        <topology evidence="1">Multi-pass membrane protein</topology>
    </subcellularLocation>
</comment>
<evidence type="ECO:0000256" key="1">
    <source>
        <dbReference type="ARBA" id="ARBA00004141"/>
    </source>
</evidence>
<feature type="transmembrane region" description="Helical" evidence="6">
    <location>
        <begin position="74"/>
        <end position="92"/>
    </location>
</feature>
<feature type="domain" description="EamA" evidence="7">
    <location>
        <begin position="166"/>
        <end position="298"/>
    </location>
</feature>
<keyword evidence="3 6" id="KW-0812">Transmembrane</keyword>
<dbReference type="PANTHER" id="PTHR32322">
    <property type="entry name" value="INNER MEMBRANE TRANSPORTER"/>
    <property type="match status" value="1"/>
</dbReference>
<dbReference type="KEGG" id="epl:P4G45_13925"/>
<reference evidence="8" key="1">
    <citation type="submission" date="2023-03" db="EMBL/GenBank/DDBJ databases">
        <title>Edaphobacter sp.</title>
        <authorList>
            <person name="Huber K.J."/>
            <person name="Papendorf J."/>
            <person name="Pilke C."/>
            <person name="Bunk B."/>
            <person name="Sproeer C."/>
            <person name="Pester M."/>
        </authorList>
    </citation>
    <scope>NUCLEOTIDE SEQUENCE</scope>
    <source>
        <strain evidence="8">DSM 109919</strain>
        <strain evidence="9">DSM 109920</strain>
    </source>
</reference>
<dbReference type="RefSeq" id="WP_348267083.1">
    <property type="nucleotide sequence ID" value="NZ_CP121194.1"/>
</dbReference>
<sequence>MPSSQQSSSHSTRILISFICVYFFWGSTYLAMRYGLDELPPFVIASTRFLISGSILLVLCAIRRVRMFPTIREFGVLATIGVLMLGCGNTAVLWSEVYLSTGLAALLVAGIPLFAALIEMFLPNSEGLPARGWIGITIGFVGLAFLVSPELRNSFHGDSRQVIATAVILAGAFCWTAGSVISRRSTIGISGFAAAGWQMLFGGIFNTGIMFASGSYRGAHWNVQAWSSIFYLVIFGSLTGYTAYIYLLNNVAVSKVTTYAYVNPVIAVILGAIFIHERFVAAEYVGMASILLAVFLVTSSKLKTGALPAEVKDIAVGRKA</sequence>
<dbReference type="AlphaFoldDB" id="A0AAU7CVQ5"/>
<evidence type="ECO:0000256" key="3">
    <source>
        <dbReference type="ARBA" id="ARBA00022692"/>
    </source>
</evidence>
<comment type="similarity">
    <text evidence="2">Belongs to the EamA transporter family.</text>
</comment>
<dbReference type="InterPro" id="IPR050638">
    <property type="entry name" value="AA-Vitamin_Transporters"/>
</dbReference>
<feature type="transmembrane region" description="Helical" evidence="6">
    <location>
        <begin position="98"/>
        <end position="118"/>
    </location>
</feature>
<dbReference type="SUPFAM" id="SSF103481">
    <property type="entry name" value="Multidrug resistance efflux transporter EmrE"/>
    <property type="match status" value="2"/>
</dbReference>
<dbReference type="PANTHER" id="PTHR32322:SF2">
    <property type="entry name" value="EAMA DOMAIN-CONTAINING PROTEIN"/>
    <property type="match status" value="1"/>
</dbReference>
<evidence type="ECO:0000256" key="2">
    <source>
        <dbReference type="ARBA" id="ARBA00007362"/>
    </source>
</evidence>
<accession>A0AAU7CVQ5</accession>
<name>A0AAU7CVQ5_9BACT</name>
<feature type="transmembrane region" description="Helical" evidence="6">
    <location>
        <begin position="259"/>
        <end position="275"/>
    </location>
</feature>
<feature type="transmembrane region" description="Helical" evidence="6">
    <location>
        <begin position="42"/>
        <end position="62"/>
    </location>
</feature>
<gene>
    <name evidence="8" type="ORF">P4G45_13925</name>
    <name evidence="9" type="ORF">P8936_14340</name>
</gene>
<dbReference type="EMBL" id="CP121194">
    <property type="protein sequence ID" value="XBH09574.1"/>
    <property type="molecule type" value="Genomic_DNA"/>
</dbReference>
<keyword evidence="4 6" id="KW-1133">Transmembrane helix</keyword>
<evidence type="ECO:0000256" key="6">
    <source>
        <dbReference type="SAM" id="Phobius"/>
    </source>
</evidence>
<feature type="transmembrane region" description="Helical" evidence="6">
    <location>
        <begin position="281"/>
        <end position="298"/>
    </location>
</feature>
<evidence type="ECO:0000313" key="9">
    <source>
        <dbReference type="EMBL" id="XBH12861.1"/>
    </source>
</evidence>
<evidence type="ECO:0000313" key="8">
    <source>
        <dbReference type="EMBL" id="XBH09574.1"/>
    </source>
</evidence>
<dbReference type="EMBL" id="CP121195">
    <property type="protein sequence ID" value="XBH12861.1"/>
    <property type="molecule type" value="Genomic_DNA"/>
</dbReference>
<dbReference type="InterPro" id="IPR000620">
    <property type="entry name" value="EamA_dom"/>
</dbReference>
<dbReference type="Pfam" id="PF00892">
    <property type="entry name" value="EamA"/>
    <property type="match status" value="2"/>
</dbReference>
<feature type="domain" description="EamA" evidence="7">
    <location>
        <begin position="15"/>
        <end position="147"/>
    </location>
</feature>
<feature type="transmembrane region" description="Helical" evidence="6">
    <location>
        <begin position="12"/>
        <end position="30"/>
    </location>
</feature>
<accession>A0AAU7D633</accession>
<protein>
    <submittedName>
        <fullName evidence="8">EamA family transporter</fullName>
    </submittedName>
</protein>
<dbReference type="GO" id="GO:0016020">
    <property type="term" value="C:membrane"/>
    <property type="evidence" value="ECO:0007669"/>
    <property type="project" value="UniProtKB-SubCell"/>
</dbReference>